<dbReference type="Proteomes" id="UP000283210">
    <property type="component" value="Chromosome 23"/>
</dbReference>
<evidence type="ECO:0000256" key="1">
    <source>
        <dbReference type="SAM" id="Coils"/>
    </source>
</evidence>
<organism evidence="3 4">
    <name type="scientific">Oryzias javanicus</name>
    <name type="common">Javanese ricefish</name>
    <name type="synonym">Aplocheilus javanicus</name>
    <dbReference type="NCBI Taxonomy" id="123683"/>
    <lineage>
        <taxon>Eukaryota</taxon>
        <taxon>Metazoa</taxon>
        <taxon>Chordata</taxon>
        <taxon>Craniata</taxon>
        <taxon>Vertebrata</taxon>
        <taxon>Euteleostomi</taxon>
        <taxon>Actinopterygii</taxon>
        <taxon>Neopterygii</taxon>
        <taxon>Teleostei</taxon>
        <taxon>Neoteleostei</taxon>
        <taxon>Acanthomorphata</taxon>
        <taxon>Ovalentaria</taxon>
        <taxon>Atherinomorphae</taxon>
        <taxon>Beloniformes</taxon>
        <taxon>Adrianichthyidae</taxon>
        <taxon>Oryziinae</taxon>
        <taxon>Oryzias</taxon>
    </lineage>
</organism>
<reference evidence="3 4" key="1">
    <citation type="submission" date="2018-11" db="EMBL/GenBank/DDBJ databases">
        <authorList>
            <person name="Lopez-Roques C."/>
            <person name="Donnadieu C."/>
            <person name="Bouchez O."/>
            <person name="Klopp C."/>
            <person name="Cabau C."/>
            <person name="Zahm M."/>
        </authorList>
    </citation>
    <scope>NUCLEOTIDE SEQUENCE [LARGE SCALE GENOMIC DNA]</scope>
    <source>
        <strain evidence="3">RS831</strain>
        <tissue evidence="3">Whole body</tissue>
    </source>
</reference>
<accession>A0A3S2NPN0</accession>
<feature type="compositionally biased region" description="Basic and acidic residues" evidence="2">
    <location>
        <begin position="7"/>
        <end position="20"/>
    </location>
</feature>
<name>A0A3S2NPN0_ORYJA</name>
<gene>
    <name evidence="3" type="ORF">OJAV_G00219720</name>
</gene>
<reference evidence="3 4" key="2">
    <citation type="submission" date="2019-01" db="EMBL/GenBank/DDBJ databases">
        <title>A chromosome length genome reference of the Java medaka (oryzias javanicus).</title>
        <authorList>
            <person name="Herpin A."/>
            <person name="Takehana Y."/>
            <person name="Naruse K."/>
            <person name="Ansai S."/>
            <person name="Kawaguchi M."/>
        </authorList>
    </citation>
    <scope>NUCLEOTIDE SEQUENCE [LARGE SCALE GENOMIC DNA]</scope>
    <source>
        <strain evidence="3">RS831</strain>
        <tissue evidence="3">Whole body</tissue>
    </source>
</reference>
<dbReference type="PANTHER" id="PTHR14375:SF2">
    <property type="entry name" value="SIMILAR TO RIKEN CDNA 4931414P19"/>
    <property type="match status" value="1"/>
</dbReference>
<feature type="region of interest" description="Disordered" evidence="2">
    <location>
        <begin position="1"/>
        <end position="25"/>
    </location>
</feature>
<feature type="coiled-coil region" evidence="1">
    <location>
        <begin position="48"/>
        <end position="75"/>
    </location>
</feature>
<evidence type="ECO:0000313" key="4">
    <source>
        <dbReference type="Proteomes" id="UP000283210"/>
    </source>
</evidence>
<dbReference type="AlphaFoldDB" id="A0A3S2NPN0"/>
<evidence type="ECO:0000313" key="3">
    <source>
        <dbReference type="EMBL" id="RVE56298.1"/>
    </source>
</evidence>
<dbReference type="EMBL" id="CM012459">
    <property type="protein sequence ID" value="RVE56298.1"/>
    <property type="molecule type" value="Genomic_DNA"/>
</dbReference>
<dbReference type="PANTHER" id="PTHR14375">
    <property type="entry name" value="SIMILAR TO RIKEN CDNA 4931414P19"/>
    <property type="match status" value="1"/>
</dbReference>
<dbReference type="InterPro" id="IPR028101">
    <property type="entry name" value="DUF4616"/>
</dbReference>
<keyword evidence="1" id="KW-0175">Coiled coil</keyword>
<evidence type="ECO:0000256" key="2">
    <source>
        <dbReference type="SAM" id="MobiDB-lite"/>
    </source>
</evidence>
<dbReference type="OrthoDB" id="8955704at2759"/>
<sequence>MAALSRGPDDCVQRTPGNERGRRRRELQGVWRTATTREMGAVTDADMLSALESVLEDVSLRMDHMEEKLQAISQSLDATIKIFLHTSKNMEINQAARTPDRKTPIGLSILVRRIHKNLGEQLQWKVRPTDHFRTEHNEEVTATVVQAVKDVEPKWSFHQVRRACNRAFESLKVRERMEREAARTMSRGGNS</sequence>
<keyword evidence="4" id="KW-1185">Reference proteome</keyword>
<protein>
    <submittedName>
        <fullName evidence="3">Uncharacterized protein</fullName>
    </submittedName>
</protein>
<proteinExistence type="predicted"/>